<gene>
    <name evidence="1" type="ORF">SCHCODRAFT_85069</name>
</gene>
<dbReference type="InParanoid" id="D8Q1T2"/>
<organism evidence="2">
    <name type="scientific">Schizophyllum commune (strain H4-8 / FGSC 9210)</name>
    <name type="common">Split gill fungus</name>
    <dbReference type="NCBI Taxonomy" id="578458"/>
    <lineage>
        <taxon>Eukaryota</taxon>
        <taxon>Fungi</taxon>
        <taxon>Dikarya</taxon>
        <taxon>Basidiomycota</taxon>
        <taxon>Agaricomycotina</taxon>
        <taxon>Agaricomycetes</taxon>
        <taxon>Agaricomycetidae</taxon>
        <taxon>Agaricales</taxon>
        <taxon>Schizophyllaceae</taxon>
        <taxon>Schizophyllum</taxon>
    </lineage>
</organism>
<dbReference type="AlphaFoldDB" id="D8Q1T2"/>
<protein>
    <submittedName>
        <fullName evidence="1">Expressed protein</fullName>
    </submittedName>
</protein>
<keyword evidence="2" id="KW-1185">Reference proteome</keyword>
<dbReference type="HOGENOM" id="CLU_2795396_0_0_1"/>
<reference evidence="1 2" key="1">
    <citation type="journal article" date="2010" name="Nat. Biotechnol.">
        <title>Genome sequence of the model mushroom Schizophyllum commune.</title>
        <authorList>
            <person name="Ohm R.A."/>
            <person name="de Jong J.F."/>
            <person name="Lugones L.G."/>
            <person name="Aerts A."/>
            <person name="Kothe E."/>
            <person name="Stajich J.E."/>
            <person name="de Vries R.P."/>
            <person name="Record E."/>
            <person name="Levasseur A."/>
            <person name="Baker S.E."/>
            <person name="Bartholomew K.A."/>
            <person name="Coutinho P.M."/>
            <person name="Erdmann S."/>
            <person name="Fowler T.J."/>
            <person name="Gathman A.C."/>
            <person name="Lombard V."/>
            <person name="Henrissat B."/>
            <person name="Knabe N."/>
            <person name="Kuees U."/>
            <person name="Lilly W.W."/>
            <person name="Lindquist E."/>
            <person name="Lucas S."/>
            <person name="Magnuson J.K."/>
            <person name="Piumi F."/>
            <person name="Raudaskoski M."/>
            <person name="Salamov A."/>
            <person name="Schmutz J."/>
            <person name="Schwarze F.W.M.R."/>
            <person name="vanKuyk P.A."/>
            <person name="Horton J.S."/>
            <person name="Grigoriev I.V."/>
            <person name="Woesten H.A.B."/>
        </authorList>
    </citation>
    <scope>NUCLEOTIDE SEQUENCE [LARGE SCALE GENOMIC DNA]</scope>
    <source>
        <strain evidence="2">H4-8 / FGSC 9210</strain>
    </source>
</reference>
<sequence length="68" mass="7895">MRDETVRRAVRDWPAEMAMQMEEIVALSEGREPPPRPQEVDEPEKMWAGFCAAVKEVIELMVSYSNDR</sequence>
<accession>D8Q1T2</accession>
<evidence type="ECO:0000313" key="2">
    <source>
        <dbReference type="Proteomes" id="UP000007431"/>
    </source>
</evidence>
<name>D8Q1T2_SCHCM</name>
<dbReference type="EMBL" id="GL377305">
    <property type="protein sequence ID" value="EFI98001.1"/>
    <property type="molecule type" value="Genomic_DNA"/>
</dbReference>
<proteinExistence type="predicted"/>
<dbReference type="VEuPathDB" id="FungiDB:SCHCODRAFT_02619755"/>
<dbReference type="Proteomes" id="UP000007431">
    <property type="component" value="Unassembled WGS sequence"/>
</dbReference>
<evidence type="ECO:0000313" key="1">
    <source>
        <dbReference type="EMBL" id="EFI98001.1"/>
    </source>
</evidence>